<feature type="transmembrane region" description="Helical" evidence="2">
    <location>
        <begin position="174"/>
        <end position="197"/>
    </location>
</feature>
<protein>
    <recommendedName>
        <fullName evidence="3">Anoctamin transmembrane domain-containing protein</fullName>
    </recommendedName>
</protein>
<proteinExistence type="predicted"/>
<dbReference type="PANTHER" id="PTHR13018">
    <property type="entry name" value="PROBABLE MEMBRANE PROTEIN DUF221-RELATED"/>
    <property type="match status" value="1"/>
</dbReference>
<dbReference type="InterPro" id="IPR045122">
    <property type="entry name" value="Csc1-like"/>
</dbReference>
<feature type="transmembrane region" description="Helical" evidence="2">
    <location>
        <begin position="209"/>
        <end position="231"/>
    </location>
</feature>
<evidence type="ECO:0000259" key="3">
    <source>
        <dbReference type="Pfam" id="PF04547"/>
    </source>
</evidence>
<evidence type="ECO:0000256" key="2">
    <source>
        <dbReference type="SAM" id="Phobius"/>
    </source>
</evidence>
<feature type="compositionally biased region" description="Low complexity" evidence="1">
    <location>
        <begin position="620"/>
        <end position="629"/>
    </location>
</feature>
<reference evidence="4" key="1">
    <citation type="submission" date="2023-07" db="EMBL/GenBank/DDBJ databases">
        <authorList>
            <consortium name="AG Swart"/>
            <person name="Singh M."/>
            <person name="Singh A."/>
            <person name="Seah K."/>
            <person name="Emmerich C."/>
        </authorList>
    </citation>
    <scope>NUCLEOTIDE SEQUENCE</scope>
    <source>
        <strain evidence="4">DP1</strain>
    </source>
</reference>
<gene>
    <name evidence="4" type="ORF">ECRASSUSDP1_LOCUS13467</name>
</gene>
<sequence length="651" mass="75527">MYKANEKKNNKFCGKAFIIFNNQNVATRINDKLHVSSTKRVIMYIWKKIILCKARREDKPFTFQTQRAGEPTDILWENLPITTAARFKRSMVSFLLMGLLLVFSFCCNLIFGLFKDSLERQYEDNGENFKIHHSLILMFYNILNALVISFFNVSLKALAKILTEYERHDSYTPYTISLAAKMILAMYINTAIIPLCVNHNEKYWFSSTGLISDIFYITISICFIGPILYFYDPRHLLKVCKRKREVKKGDKSTLTQRELNELYEGQEISLENRYTSAFLIVLVCSTYTVLLPILPIICFFGFCYQYCLVKYMLVNHNTRPREVSHFIDISATNIFVLIILVNGGSIWYFLTRLSDAQNFIAWLPLLLAGVLVLLPISYAEKMFKINKVRKSDEDTYESTIMKHHFNYQSSNPIGKDGKISFKRLSSYAAQDKFKQKDIIWGNLEKDIMNYPGLKKLISTDVNPLGMKKFSPLPPQPLLERKSMISKVSICQSDSDESEDEGMYKITKSILNSIYRDNMQNERNRPEALKDKLTKIIEQGEDYIESEDDSSLNDNRIDLKKEKISTETATFKNDEESDNIPSRVRSKKTVLEAEESKEIESRSSFSVSYNKEKDSVENENYDNSNNQENSESNKHRESHKDTEGDLFNTQCL</sequence>
<keyword evidence="2" id="KW-0812">Transmembrane</keyword>
<dbReference type="InterPro" id="IPR049452">
    <property type="entry name" value="Anoctamin_TM"/>
</dbReference>
<feature type="domain" description="Anoctamin transmembrane" evidence="3">
    <location>
        <begin position="61"/>
        <end position="319"/>
    </location>
</feature>
<dbReference type="Proteomes" id="UP001295684">
    <property type="component" value="Unassembled WGS sequence"/>
</dbReference>
<dbReference type="GO" id="GO:0005886">
    <property type="term" value="C:plasma membrane"/>
    <property type="evidence" value="ECO:0007669"/>
    <property type="project" value="TreeGrafter"/>
</dbReference>
<organism evidence="4 5">
    <name type="scientific">Euplotes crassus</name>
    <dbReference type="NCBI Taxonomy" id="5936"/>
    <lineage>
        <taxon>Eukaryota</taxon>
        <taxon>Sar</taxon>
        <taxon>Alveolata</taxon>
        <taxon>Ciliophora</taxon>
        <taxon>Intramacronucleata</taxon>
        <taxon>Spirotrichea</taxon>
        <taxon>Hypotrichia</taxon>
        <taxon>Euplotida</taxon>
        <taxon>Euplotidae</taxon>
        <taxon>Moneuplotes</taxon>
    </lineage>
</organism>
<keyword evidence="2" id="KW-0472">Membrane</keyword>
<comment type="caution">
    <text evidence="4">The sequence shown here is derived from an EMBL/GenBank/DDBJ whole genome shotgun (WGS) entry which is preliminary data.</text>
</comment>
<feature type="compositionally biased region" description="Basic and acidic residues" evidence="1">
    <location>
        <begin position="588"/>
        <end position="600"/>
    </location>
</feature>
<evidence type="ECO:0000313" key="5">
    <source>
        <dbReference type="Proteomes" id="UP001295684"/>
    </source>
</evidence>
<evidence type="ECO:0000313" key="4">
    <source>
        <dbReference type="EMBL" id="CAI2372139.1"/>
    </source>
</evidence>
<dbReference type="GO" id="GO:0005227">
    <property type="term" value="F:calcium-activated cation channel activity"/>
    <property type="evidence" value="ECO:0007669"/>
    <property type="project" value="InterPro"/>
</dbReference>
<feature type="transmembrane region" description="Helical" evidence="2">
    <location>
        <begin position="277"/>
        <end position="304"/>
    </location>
</feature>
<accession>A0AAD1UUF7</accession>
<dbReference type="Pfam" id="PF04547">
    <property type="entry name" value="Anoctamin"/>
    <property type="match status" value="1"/>
</dbReference>
<feature type="transmembrane region" description="Helical" evidence="2">
    <location>
        <begin position="94"/>
        <end position="114"/>
    </location>
</feature>
<dbReference type="PANTHER" id="PTHR13018:SF83">
    <property type="entry name" value="RRM DOMAIN-CONTAINING PROTEIN"/>
    <property type="match status" value="1"/>
</dbReference>
<feature type="transmembrane region" description="Helical" evidence="2">
    <location>
        <begin position="135"/>
        <end position="154"/>
    </location>
</feature>
<feature type="transmembrane region" description="Helical" evidence="2">
    <location>
        <begin position="325"/>
        <end position="347"/>
    </location>
</feature>
<feature type="region of interest" description="Disordered" evidence="1">
    <location>
        <begin position="570"/>
        <end position="651"/>
    </location>
</feature>
<keyword evidence="5" id="KW-1185">Reference proteome</keyword>
<feature type="compositionally biased region" description="Basic and acidic residues" evidence="1">
    <location>
        <begin position="630"/>
        <end position="642"/>
    </location>
</feature>
<name>A0AAD1UUF7_EUPCR</name>
<dbReference type="AlphaFoldDB" id="A0AAD1UUF7"/>
<feature type="transmembrane region" description="Helical" evidence="2">
    <location>
        <begin position="359"/>
        <end position="379"/>
    </location>
</feature>
<evidence type="ECO:0000256" key="1">
    <source>
        <dbReference type="SAM" id="MobiDB-lite"/>
    </source>
</evidence>
<keyword evidence="2" id="KW-1133">Transmembrane helix</keyword>
<dbReference type="EMBL" id="CAMPGE010013399">
    <property type="protein sequence ID" value="CAI2372139.1"/>
    <property type="molecule type" value="Genomic_DNA"/>
</dbReference>